<keyword evidence="2" id="KW-1185">Reference proteome</keyword>
<evidence type="ECO:0000313" key="1">
    <source>
        <dbReference type="EMBL" id="MEA5140971.1"/>
    </source>
</evidence>
<comment type="caution">
    <text evidence="1">The sequence shown here is derived from an EMBL/GenBank/DDBJ whole genome shotgun (WGS) entry which is preliminary data.</text>
</comment>
<sequence length="237" mass="27956">MKAKIFSHRQLIGTTDLQVGDESMGEIFGEFTPTEIYFDKMQKYVWEFWQTNKPDCQKWYSLRLNVQLENGVFLLPQGGYTIGDIKELPNEPKRIDIAGVDNKILQDFLQTNPPRPFVEEPWNELQIEQKIAFEDELKKELGINEKSFLNIIRKPEKHILFDSEFSAFCHDQRNDDVLFEIRKPKFEKQFALVHLTWTNKKEKEDYPNTTFYSDFDDFKYSRMYADKAVAVALVSTG</sequence>
<accession>A0ABU5QDP3</accession>
<dbReference type="Proteomes" id="UP001302949">
    <property type="component" value="Unassembled WGS sequence"/>
</dbReference>
<name>A0ABU5QDP3_9BACT</name>
<protein>
    <submittedName>
        <fullName evidence="1">Uncharacterized protein</fullName>
    </submittedName>
</protein>
<dbReference type="RefSeq" id="WP_323298127.1">
    <property type="nucleotide sequence ID" value="NZ_JAYFUM010000022.1"/>
</dbReference>
<gene>
    <name evidence="1" type="ORF">VB248_17600</name>
</gene>
<reference evidence="1 2" key="1">
    <citation type="submission" date="2023-12" db="EMBL/GenBank/DDBJ databases">
        <title>Novel species of the genus Arcicella isolated from rivers.</title>
        <authorList>
            <person name="Lu H."/>
        </authorList>
    </citation>
    <scope>NUCLEOTIDE SEQUENCE [LARGE SCALE GENOMIC DNA]</scope>
    <source>
        <strain evidence="1 2">KCTC 23307</strain>
    </source>
</reference>
<organism evidence="1 2">
    <name type="scientific">Arcicella rigui</name>
    <dbReference type="NCBI Taxonomy" id="797020"/>
    <lineage>
        <taxon>Bacteria</taxon>
        <taxon>Pseudomonadati</taxon>
        <taxon>Bacteroidota</taxon>
        <taxon>Cytophagia</taxon>
        <taxon>Cytophagales</taxon>
        <taxon>Flectobacillaceae</taxon>
        <taxon>Arcicella</taxon>
    </lineage>
</organism>
<evidence type="ECO:0000313" key="2">
    <source>
        <dbReference type="Proteomes" id="UP001302949"/>
    </source>
</evidence>
<proteinExistence type="predicted"/>
<dbReference type="EMBL" id="JAYFUM010000022">
    <property type="protein sequence ID" value="MEA5140971.1"/>
    <property type="molecule type" value="Genomic_DNA"/>
</dbReference>